<dbReference type="InterPro" id="IPR021109">
    <property type="entry name" value="Peptidase_aspartic_dom_sf"/>
</dbReference>
<evidence type="ECO:0000259" key="3">
    <source>
        <dbReference type="PROSITE" id="PS50175"/>
    </source>
</evidence>
<protein>
    <submittedName>
        <fullName evidence="4">(diamondback moth) hypothetical protein</fullName>
    </submittedName>
</protein>
<reference evidence="4" key="1">
    <citation type="submission" date="2020-11" db="EMBL/GenBank/DDBJ databases">
        <authorList>
            <person name="Whiteford S."/>
        </authorList>
    </citation>
    <scope>NUCLEOTIDE SEQUENCE</scope>
</reference>
<dbReference type="GO" id="GO:0071897">
    <property type="term" value="P:DNA biosynthetic process"/>
    <property type="evidence" value="ECO:0007669"/>
    <property type="project" value="UniProtKB-ARBA"/>
</dbReference>
<dbReference type="GO" id="GO:0006508">
    <property type="term" value="P:proteolysis"/>
    <property type="evidence" value="ECO:0007669"/>
    <property type="project" value="InterPro"/>
</dbReference>
<dbReference type="PROSITE" id="PS50175">
    <property type="entry name" value="ASP_PROT_RETROV"/>
    <property type="match status" value="1"/>
</dbReference>
<accession>A0A8S4G7U3</accession>
<proteinExistence type="predicted"/>
<dbReference type="Pfam" id="PF05380">
    <property type="entry name" value="Peptidase_A17"/>
    <property type="match status" value="1"/>
</dbReference>
<dbReference type="Gene3D" id="2.40.70.10">
    <property type="entry name" value="Acid Proteases"/>
    <property type="match status" value="1"/>
</dbReference>
<dbReference type="SUPFAM" id="SSF50630">
    <property type="entry name" value="Acid proteases"/>
    <property type="match status" value="1"/>
</dbReference>
<dbReference type="InterPro" id="IPR008042">
    <property type="entry name" value="Retrotrans_Pao"/>
</dbReference>
<dbReference type="Proteomes" id="UP000653454">
    <property type="component" value="Unassembled WGS sequence"/>
</dbReference>
<feature type="region of interest" description="Disordered" evidence="2">
    <location>
        <begin position="1392"/>
        <end position="1434"/>
    </location>
</feature>
<name>A0A8S4G7U3_PLUXY</name>
<dbReference type="InterPro" id="IPR005312">
    <property type="entry name" value="DUF1759"/>
</dbReference>
<dbReference type="PANTHER" id="PTHR47331:SF4">
    <property type="entry name" value="PEPTIDASE S1 DOMAIN-CONTAINING PROTEIN"/>
    <property type="match status" value="1"/>
</dbReference>
<dbReference type="GO" id="GO:0004190">
    <property type="term" value="F:aspartic-type endopeptidase activity"/>
    <property type="evidence" value="ECO:0007669"/>
    <property type="project" value="InterPro"/>
</dbReference>
<dbReference type="InterPro" id="IPR001969">
    <property type="entry name" value="Aspartic_peptidase_AS"/>
</dbReference>
<keyword evidence="5" id="KW-1185">Reference proteome</keyword>
<keyword evidence="1" id="KW-0378">Hydrolase</keyword>
<dbReference type="SUPFAM" id="SSF56672">
    <property type="entry name" value="DNA/RNA polymerases"/>
    <property type="match status" value="1"/>
</dbReference>
<dbReference type="Pfam" id="PF03564">
    <property type="entry name" value="DUF1759"/>
    <property type="match status" value="1"/>
</dbReference>
<gene>
    <name evidence="4" type="ORF">PLXY2_LOCUS15385</name>
</gene>
<dbReference type="InterPro" id="IPR001995">
    <property type="entry name" value="Peptidase_A2_cat"/>
</dbReference>
<dbReference type="PROSITE" id="PS00141">
    <property type="entry name" value="ASP_PROTEASE"/>
    <property type="match status" value="1"/>
</dbReference>
<evidence type="ECO:0000313" key="4">
    <source>
        <dbReference type="EMBL" id="CAG9137133.1"/>
    </source>
</evidence>
<comment type="caution">
    <text evidence="4">The sequence shown here is derived from an EMBL/GenBank/DDBJ whole genome shotgun (WGS) entry which is preliminary data.</text>
</comment>
<feature type="domain" description="Peptidase A2" evidence="3">
    <location>
        <begin position="386"/>
        <end position="422"/>
    </location>
</feature>
<organism evidence="4 5">
    <name type="scientific">Plutella xylostella</name>
    <name type="common">Diamondback moth</name>
    <name type="synonym">Plutella maculipennis</name>
    <dbReference type="NCBI Taxonomy" id="51655"/>
    <lineage>
        <taxon>Eukaryota</taxon>
        <taxon>Metazoa</taxon>
        <taxon>Ecdysozoa</taxon>
        <taxon>Arthropoda</taxon>
        <taxon>Hexapoda</taxon>
        <taxon>Insecta</taxon>
        <taxon>Pterygota</taxon>
        <taxon>Neoptera</taxon>
        <taxon>Endopterygota</taxon>
        <taxon>Lepidoptera</taxon>
        <taxon>Glossata</taxon>
        <taxon>Ditrysia</taxon>
        <taxon>Yponomeutoidea</taxon>
        <taxon>Plutellidae</taxon>
        <taxon>Plutella</taxon>
    </lineage>
</organism>
<evidence type="ECO:0000256" key="2">
    <source>
        <dbReference type="SAM" id="MobiDB-lite"/>
    </source>
</evidence>
<dbReference type="PANTHER" id="PTHR47331">
    <property type="entry name" value="PHD-TYPE DOMAIN-CONTAINING PROTEIN"/>
    <property type="match status" value="1"/>
</dbReference>
<dbReference type="EMBL" id="CAJHNJ030000188">
    <property type="protein sequence ID" value="CAG9137133.1"/>
    <property type="molecule type" value="Genomic_DNA"/>
</dbReference>
<evidence type="ECO:0000256" key="1">
    <source>
        <dbReference type="ARBA" id="ARBA00022801"/>
    </source>
</evidence>
<sequence length="1522" mass="170888">MVLLGSRGKLGSTTNAKSVRTIFELRAIQVQKGRHLAAPRKLSIVVCNKNATEGAISIVEVGKTALRSAPPTTNQRARISESALRTVPSTNRRARFCGPRASGARRYRRLSAEPPQPSKSFVREEPFDLIKNLPLVGESYQEALKLLKNRYENKNRIVNEHICNLLDLRTVGKSTAGNLREFVSAIRQQVAAIKNHNPNIIYWDHILTCIILRKLDGYTSRAYQLERDLDAEPSLEDLLCYLDKRALALEGTDQGLHHQQPQARWSNYGKVAAHAAAADKPPTCLNCKSTNHKLFNCKQFQLMASKERIDFVKQNKLCNVCLGAHFSKCRFHFRCAECKGPHNTLVHYNEPALAPPVTLTGNNNSNVLLPTARVKAIAKDGTEVHFKALLDSGSQVSIVTSKLVQLLGLTPKQSATNIIGISNAKNHLKYCVPLEIHSLKSAFKTTVTCHVTDQITSQLPQSKINLDELQLPSNIEWADEQFNVPSDIHMLMGANIMFQVLLPEKSSVTPANNSGKQSPAQNDLHIFNTHFGHIIGGSLPTGSIKGQILCNKVVLKCEIDLNETLGQFWTNEKVPEIFSEKSPEHELCEQIFQNSVELKDKQFQVPLPLKLPLSEVKETLGDSFNLALKRFHNLEKKLMANPELFMQYKQFIHEFLSLGHGHYVDIEMYDINKQAAYYMPHHAIIKPESKTTKVRSVFDASMKTNKKVSLNDLQLNGPVVQRDLFDIMLLFRLGRYTITSDIKRMFRNILVDPAFTSLQNILWRDDPSQPIKCIRLDRVTYGLKSSSYLATRCLIELANRYENEYPLAAFILRNNTYVDDVLYSHNDLATVREAKQQLCSLLSLGSFNTHKWSSNNELVLSDIPLEDQHFDSIDLQKDNYNMKTLGLQINTKEDNFIITSPGTFDTNLLTKRSILSYIGRCYDPIGFINPIIVVAKSIMQKLWINNTDWNSCPPTDVEREWIQFTEDLRVMEPIQINRNVRFSDEDTVELIGFADASSSTAHGCCIYLRVTTPTADLVSRGVRPHELSSCEQWWHGPRFLNDSEYNFPITETNTSSDLPEVKHCLVLSSDHGSHTGPLEQKATVAKQLMGSLPASRVTSTNRAFVRVGVDFAGPIDVKLSRILERIEPCSQLSKGNKSEQSTKVALPAAIPIPKADFPTTKVDETNPAEVTALNMEVETLKWQLAQTETNRQMHLALLKQIVSFLNRVKEHMEYQNRQESPKKEILCSRSPRSFNSVDLPRSRSVLHFNKNTEYSLSPAKNMNTKKISKSITNVNGFQEVNSIWNQSKISLVPDTETTKIITEEISRLITLANTVLSTKLPDLTCLYKDVNTGGNNGKITQIDLINDLNKTSSKNDVNESLIDLMEEEVSKSLGLNVSNDSQQINIVRSNGLDVTDNNSKRSKSPSLYSVNIDDFEDNPAEKNSNMGSSKNLNDCALPNNTLTKSRQNNTGDFHRSSIFIEDESGFSSMSSFQEIGIPIINIIPPTPCKDGGFTEGDIIGDTGGWNNGPLEIDKQAMKVFWV</sequence>
<evidence type="ECO:0000313" key="5">
    <source>
        <dbReference type="Proteomes" id="UP000653454"/>
    </source>
</evidence>
<feature type="compositionally biased region" description="Polar residues" evidence="2">
    <location>
        <begin position="1421"/>
        <end position="1434"/>
    </location>
</feature>
<dbReference type="InterPro" id="IPR043502">
    <property type="entry name" value="DNA/RNA_pol_sf"/>
</dbReference>